<dbReference type="GO" id="GO:0005524">
    <property type="term" value="F:ATP binding"/>
    <property type="evidence" value="ECO:0007669"/>
    <property type="project" value="UniProtKB-UniRule"/>
</dbReference>
<dbReference type="PANTHER" id="PTHR11909">
    <property type="entry name" value="CASEIN KINASE-RELATED"/>
    <property type="match status" value="1"/>
</dbReference>
<dbReference type="Pfam" id="PF00069">
    <property type="entry name" value="Pkinase"/>
    <property type="match status" value="1"/>
</dbReference>
<gene>
    <name evidence="3" type="ORF">BCR32DRAFT_239572</name>
</gene>
<keyword evidence="3" id="KW-0808">Transferase</keyword>
<dbReference type="EMBL" id="MCFG01000001">
    <property type="protein sequence ID" value="ORX88300.1"/>
    <property type="molecule type" value="Genomic_DNA"/>
</dbReference>
<keyword evidence="1" id="KW-0067">ATP-binding</keyword>
<keyword evidence="4" id="KW-1185">Reference proteome</keyword>
<dbReference type="AlphaFoldDB" id="A0A1Y1XRC2"/>
<reference evidence="3 4" key="1">
    <citation type="submission" date="2016-08" db="EMBL/GenBank/DDBJ databases">
        <title>A Parts List for Fungal Cellulosomes Revealed by Comparative Genomics.</title>
        <authorList>
            <consortium name="DOE Joint Genome Institute"/>
            <person name="Haitjema C.H."/>
            <person name="Gilmore S.P."/>
            <person name="Henske J.K."/>
            <person name="Solomon K.V."/>
            <person name="De Groot R."/>
            <person name="Kuo A."/>
            <person name="Mondo S.J."/>
            <person name="Salamov A.A."/>
            <person name="Labutti K."/>
            <person name="Zhao Z."/>
            <person name="Chiniquy J."/>
            <person name="Barry K."/>
            <person name="Brewer H.M."/>
            <person name="Purvine S.O."/>
            <person name="Wright A.T."/>
            <person name="Boxma B."/>
            <person name="Van Alen T."/>
            <person name="Hackstein J.H."/>
            <person name="Baker S.E."/>
            <person name="Grigoriev I.V."/>
            <person name="O'Malley M.A."/>
        </authorList>
    </citation>
    <scope>NUCLEOTIDE SEQUENCE [LARGE SCALE GENOMIC DNA]</scope>
    <source>
        <strain evidence="3 4">S4</strain>
    </source>
</reference>
<dbReference type="OrthoDB" id="2105532at2759"/>
<evidence type="ECO:0000259" key="2">
    <source>
        <dbReference type="PROSITE" id="PS50011"/>
    </source>
</evidence>
<dbReference type="InterPro" id="IPR011009">
    <property type="entry name" value="Kinase-like_dom_sf"/>
</dbReference>
<dbReference type="PROSITE" id="PS00107">
    <property type="entry name" value="PROTEIN_KINASE_ATP"/>
    <property type="match status" value="1"/>
</dbReference>
<dbReference type="Gene3D" id="1.10.510.10">
    <property type="entry name" value="Transferase(Phosphotransferase) domain 1"/>
    <property type="match status" value="2"/>
</dbReference>
<sequence>MVVFNDSTLLTEGQILEGKYHRYRVGKLIGKGSSARIFSGINLENGQQVAMKIEYTHSGSTHLQHEFSMYRSLEGIPGIPQIYEICKKNDDVIIVMEYLGPSIEWLFKFCGKRFSVKTVCMIGKRMVSLIRSVHNRGVIFRDIKPENFLIGNIPGSIETSPINGSATAGNCGDINKHLSVTSIRLSDSSDGSKPNFNDFEKRFSNTELTLNNSFYKHNRNSSVYSLIEPPSNKDKNSLNSFGRSSSIVDHDDPLLLPLQVKAASQIYIMDFGLSEYYRDMKTNVHKPRSLRFPCGTPRFMSRNTHMCEQQSRRDDLESIGYVLVYFLRQGRLPWQGYKADTMEELISKIWAKKSKTSLEKLCKGLPKQFEAYLRYVRNLGFTETPNYQYLISLFDKALENINEVDDGMFDWILQGREGYVIPEIHRSKRDSITRWCKEVWSNISRKIDVY</sequence>
<dbReference type="PROSITE" id="PS50011">
    <property type="entry name" value="PROTEIN_KINASE_DOM"/>
    <property type="match status" value="1"/>
</dbReference>
<keyword evidence="3" id="KW-0418">Kinase</keyword>
<organism evidence="3 4">
    <name type="scientific">Anaeromyces robustus</name>
    <dbReference type="NCBI Taxonomy" id="1754192"/>
    <lineage>
        <taxon>Eukaryota</taxon>
        <taxon>Fungi</taxon>
        <taxon>Fungi incertae sedis</taxon>
        <taxon>Chytridiomycota</taxon>
        <taxon>Chytridiomycota incertae sedis</taxon>
        <taxon>Neocallimastigomycetes</taxon>
        <taxon>Neocallimastigales</taxon>
        <taxon>Neocallimastigaceae</taxon>
        <taxon>Anaeromyces</taxon>
    </lineage>
</organism>
<name>A0A1Y1XRC2_9FUNG</name>
<dbReference type="GO" id="GO:0004672">
    <property type="term" value="F:protein kinase activity"/>
    <property type="evidence" value="ECO:0007669"/>
    <property type="project" value="InterPro"/>
</dbReference>
<evidence type="ECO:0000256" key="1">
    <source>
        <dbReference type="PROSITE-ProRule" id="PRU10141"/>
    </source>
</evidence>
<feature type="domain" description="Protein kinase" evidence="2">
    <location>
        <begin position="23"/>
        <end position="398"/>
    </location>
</feature>
<accession>A0A1Y1XRC2</accession>
<dbReference type="STRING" id="1754192.A0A1Y1XRC2"/>
<reference evidence="3 4" key="2">
    <citation type="submission" date="2016-08" db="EMBL/GenBank/DDBJ databases">
        <title>Pervasive Adenine N6-methylation of Active Genes in Fungi.</title>
        <authorList>
            <consortium name="DOE Joint Genome Institute"/>
            <person name="Mondo S.J."/>
            <person name="Dannebaum R.O."/>
            <person name="Kuo R.C."/>
            <person name="Labutti K."/>
            <person name="Haridas S."/>
            <person name="Kuo A."/>
            <person name="Salamov A."/>
            <person name="Ahrendt S.R."/>
            <person name="Lipzen A."/>
            <person name="Sullivan W."/>
            <person name="Andreopoulos W.B."/>
            <person name="Clum A."/>
            <person name="Lindquist E."/>
            <person name="Daum C."/>
            <person name="Ramamoorthy G.K."/>
            <person name="Gryganskyi A."/>
            <person name="Culley D."/>
            <person name="Magnuson J.K."/>
            <person name="James T.Y."/>
            <person name="O'Malley M.A."/>
            <person name="Stajich J.E."/>
            <person name="Spatafora J.W."/>
            <person name="Visel A."/>
            <person name="Grigoriev I.V."/>
        </authorList>
    </citation>
    <scope>NUCLEOTIDE SEQUENCE [LARGE SCALE GENOMIC DNA]</scope>
    <source>
        <strain evidence="3 4">S4</strain>
    </source>
</reference>
<dbReference type="InterPro" id="IPR017441">
    <property type="entry name" value="Protein_kinase_ATP_BS"/>
</dbReference>
<feature type="binding site" evidence="1">
    <location>
        <position position="52"/>
    </location>
    <ligand>
        <name>ATP</name>
        <dbReference type="ChEBI" id="CHEBI:30616"/>
    </ligand>
</feature>
<dbReference type="SMART" id="SM00220">
    <property type="entry name" value="S_TKc"/>
    <property type="match status" value="1"/>
</dbReference>
<dbReference type="CDD" id="cd14016">
    <property type="entry name" value="STKc_CK1"/>
    <property type="match status" value="1"/>
</dbReference>
<dbReference type="Proteomes" id="UP000193944">
    <property type="component" value="Unassembled WGS sequence"/>
</dbReference>
<evidence type="ECO:0000313" key="4">
    <source>
        <dbReference type="Proteomes" id="UP000193944"/>
    </source>
</evidence>
<protein>
    <submittedName>
        <fullName evidence="3">Kinase-like protein</fullName>
    </submittedName>
</protein>
<comment type="caution">
    <text evidence="3">The sequence shown here is derived from an EMBL/GenBank/DDBJ whole genome shotgun (WGS) entry which is preliminary data.</text>
</comment>
<dbReference type="InterPro" id="IPR050235">
    <property type="entry name" value="CK1_Ser-Thr_kinase"/>
</dbReference>
<dbReference type="InterPro" id="IPR000719">
    <property type="entry name" value="Prot_kinase_dom"/>
</dbReference>
<proteinExistence type="predicted"/>
<dbReference type="SUPFAM" id="SSF56112">
    <property type="entry name" value="Protein kinase-like (PK-like)"/>
    <property type="match status" value="1"/>
</dbReference>
<keyword evidence="1" id="KW-0547">Nucleotide-binding</keyword>
<evidence type="ECO:0000313" key="3">
    <source>
        <dbReference type="EMBL" id="ORX88300.1"/>
    </source>
</evidence>